<dbReference type="EMBL" id="JABFDN010000002">
    <property type="protein sequence ID" value="NPU64730.1"/>
    <property type="molecule type" value="Genomic_DNA"/>
</dbReference>
<evidence type="ECO:0000256" key="1">
    <source>
        <dbReference type="SAM" id="MobiDB-lite"/>
    </source>
</evidence>
<sequence length="376" mass="41274">MVASISARGNATSASRYYNHLQRDDYYSRDGEPPGRWAGKGAERLSLDGPVTQTEFDAALRGIDPKTGERLAQLGGRGREHAAGWDMTFSAPKSVSVLWALSEAPERQIIAQAHRSAVLAAAAQLEATAGWARRGRAGTTREQTAGLLMAQFDHHSSRESDPQLHTHTFVFNLAPRRDGSWGAIVSRELYKAQKRAGATYRQSLASELERQGIRLERQKGAFRVAAIPRHVERAFSKRRQAIEEAAKVHGYSTPKGMELATLRTRRPKQDAKLSELTNHWQAEAQALGFDLGRSRDHIHATTSDRSHAELPGGRGYARSPVAQPSAPAALAAGQPTLHHSAAQLGSRLGQVLRTLDQPAGMSGVKIKLRYREHERD</sequence>
<gene>
    <name evidence="3" type="ORF">HL667_06975</name>
</gene>
<name>A0ABX2CB76_9BRAD</name>
<dbReference type="RefSeq" id="WP_172109855.1">
    <property type="nucleotide sequence ID" value="NZ_JABFDN010000002.1"/>
</dbReference>
<feature type="compositionally biased region" description="Low complexity" evidence="1">
    <location>
        <begin position="317"/>
        <end position="328"/>
    </location>
</feature>
<comment type="caution">
    <text evidence="3">The sequence shown here is derived from an EMBL/GenBank/DDBJ whole genome shotgun (WGS) entry which is preliminary data.</text>
</comment>
<evidence type="ECO:0000313" key="3">
    <source>
        <dbReference type="EMBL" id="NPU64730.1"/>
    </source>
</evidence>
<dbReference type="NCBIfam" id="NF041492">
    <property type="entry name" value="MobF"/>
    <property type="match status" value="1"/>
</dbReference>
<keyword evidence="4" id="KW-1185">Reference proteome</keyword>
<dbReference type="Proteomes" id="UP000886476">
    <property type="component" value="Unassembled WGS sequence"/>
</dbReference>
<dbReference type="Pfam" id="PF08751">
    <property type="entry name" value="TrwC"/>
    <property type="match status" value="1"/>
</dbReference>
<accession>A0ABX2CB76</accession>
<dbReference type="InterPro" id="IPR014059">
    <property type="entry name" value="TraI/TrwC_relax"/>
</dbReference>
<feature type="domain" description="TrwC relaxase" evidence="2">
    <location>
        <begin position="12"/>
        <end position="286"/>
    </location>
</feature>
<dbReference type="NCBIfam" id="TIGR02686">
    <property type="entry name" value="relax_trwC"/>
    <property type="match status" value="1"/>
</dbReference>
<evidence type="ECO:0000313" key="4">
    <source>
        <dbReference type="Proteomes" id="UP000886476"/>
    </source>
</evidence>
<proteinExistence type="predicted"/>
<dbReference type="InterPro" id="IPR014862">
    <property type="entry name" value="TrwC"/>
</dbReference>
<organism evidence="3 4">
    <name type="scientific">Bradyrhizobium aeschynomenes</name>
    <dbReference type="NCBI Taxonomy" id="2734909"/>
    <lineage>
        <taxon>Bacteria</taxon>
        <taxon>Pseudomonadati</taxon>
        <taxon>Pseudomonadota</taxon>
        <taxon>Alphaproteobacteria</taxon>
        <taxon>Hyphomicrobiales</taxon>
        <taxon>Nitrobacteraceae</taxon>
        <taxon>Bradyrhizobium</taxon>
    </lineage>
</organism>
<dbReference type="SUPFAM" id="SSF55464">
    <property type="entry name" value="Origin of replication-binding domain, RBD-like"/>
    <property type="match status" value="1"/>
</dbReference>
<feature type="region of interest" description="Disordered" evidence="1">
    <location>
        <begin position="301"/>
        <end position="328"/>
    </location>
</feature>
<evidence type="ECO:0000259" key="2">
    <source>
        <dbReference type="Pfam" id="PF08751"/>
    </source>
</evidence>
<reference evidence="3" key="1">
    <citation type="submission" date="2020-05" db="EMBL/GenBank/DDBJ databases">
        <title>Nod-independent and nitrogen-fixing Bradyrhizobium aeschynomene sp. nov. isolated from nodules of Aeschynomene indica.</title>
        <authorList>
            <person name="Zhang Z."/>
        </authorList>
    </citation>
    <scope>NUCLEOTIDE SEQUENCE</scope>
    <source>
        <strain evidence="3">83012</strain>
    </source>
</reference>
<protein>
    <submittedName>
        <fullName evidence="3">Relaxase domain-containing protein</fullName>
    </submittedName>
</protein>